<reference evidence="5" key="1">
    <citation type="submission" date="2023-04" db="EMBL/GenBank/DDBJ databases">
        <title>Phytophthora fragariaefolia NBRC 109709.</title>
        <authorList>
            <person name="Ichikawa N."/>
            <person name="Sato H."/>
            <person name="Tonouchi N."/>
        </authorList>
    </citation>
    <scope>NUCLEOTIDE SEQUENCE</scope>
    <source>
        <strain evidence="5">NBRC 109709</strain>
    </source>
</reference>
<dbReference type="EMBL" id="BSXT01000187">
    <property type="protein sequence ID" value="GMF20153.1"/>
    <property type="molecule type" value="Genomic_DNA"/>
</dbReference>
<accession>A0A9W6WN67</accession>
<evidence type="ECO:0000259" key="4">
    <source>
        <dbReference type="PROSITE" id="PS50304"/>
    </source>
</evidence>
<name>A0A9W6WN67_9STRA</name>
<dbReference type="OrthoDB" id="79171at2759"/>
<proteinExistence type="predicted"/>
<protein>
    <submittedName>
        <fullName evidence="5">Unnamed protein product</fullName>
    </submittedName>
</protein>
<dbReference type="PROSITE" id="PS50304">
    <property type="entry name" value="TUDOR"/>
    <property type="match status" value="2"/>
</dbReference>
<evidence type="ECO:0000313" key="5">
    <source>
        <dbReference type="EMBL" id="GMF20153.1"/>
    </source>
</evidence>
<dbReference type="Proteomes" id="UP001165121">
    <property type="component" value="Unassembled WGS sequence"/>
</dbReference>
<feature type="region of interest" description="Disordered" evidence="3">
    <location>
        <begin position="358"/>
        <end position="380"/>
    </location>
</feature>
<dbReference type="Gene3D" id="2.30.30.140">
    <property type="match status" value="2"/>
</dbReference>
<dbReference type="SMART" id="SM00333">
    <property type="entry name" value="TUDOR"/>
    <property type="match status" value="2"/>
</dbReference>
<evidence type="ECO:0000313" key="6">
    <source>
        <dbReference type="Proteomes" id="UP001165121"/>
    </source>
</evidence>
<comment type="caution">
    <text evidence="5">The sequence shown here is derived from an EMBL/GenBank/DDBJ whole genome shotgun (WGS) entry which is preliminary data.</text>
</comment>
<dbReference type="PANTHER" id="PTHR13681:SF26">
    <property type="entry name" value="SURVIVAL OF MOTOR NEURON-RELATED-SPLICING FACTOR 30"/>
    <property type="match status" value="1"/>
</dbReference>
<gene>
    <name evidence="5" type="ORF">Pfra01_000231100</name>
</gene>
<feature type="domain" description="Tudor" evidence="4">
    <location>
        <begin position="110"/>
        <end position="169"/>
    </location>
</feature>
<dbReference type="CDD" id="cd21182">
    <property type="entry name" value="Tudor_SMN_SPF30-like"/>
    <property type="match status" value="1"/>
</dbReference>
<evidence type="ECO:0000256" key="2">
    <source>
        <dbReference type="ARBA" id="ARBA00023242"/>
    </source>
</evidence>
<dbReference type="SMART" id="SM00743">
    <property type="entry name" value="Agenet"/>
    <property type="match status" value="1"/>
</dbReference>
<dbReference type="InterPro" id="IPR002999">
    <property type="entry name" value="Tudor"/>
</dbReference>
<dbReference type="CDD" id="cd04508">
    <property type="entry name" value="Tudor_SF"/>
    <property type="match status" value="1"/>
</dbReference>
<dbReference type="AlphaFoldDB" id="A0A9W6WN67"/>
<keyword evidence="6" id="KW-1185">Reference proteome</keyword>
<dbReference type="InterPro" id="IPR014002">
    <property type="entry name" value="Agenet_dom_plant"/>
</dbReference>
<evidence type="ECO:0000256" key="3">
    <source>
        <dbReference type="SAM" id="MobiDB-lite"/>
    </source>
</evidence>
<dbReference type="GO" id="GO:0005634">
    <property type="term" value="C:nucleus"/>
    <property type="evidence" value="ECO:0007669"/>
    <property type="project" value="UniProtKB-SubCell"/>
</dbReference>
<feature type="domain" description="Tudor" evidence="4">
    <location>
        <begin position="177"/>
        <end position="235"/>
    </location>
</feature>
<keyword evidence="2" id="KW-0539">Nucleus</keyword>
<dbReference type="PANTHER" id="PTHR13681">
    <property type="entry name" value="SURVIVAL OF MOTOR NEURON-RELATED-SPLICING FACTOR 30-RELATED"/>
    <property type="match status" value="1"/>
</dbReference>
<sequence>MATDASLDELETRLVTFSEQLQNIHELLQSDPTNAEFLGIAKDLVEVIQLTKETVGCGGEFFFCGLIRRELPLIHRDLLQIDLKVGAASANQAPAPQQPQQEQHEEPVLELKFSPGSVVEAVQQGVWYPAHVDSVTSDGKYNVKFLGFGTSAELQADALRDIEVDPEDEAKLPPKEAIAEGFKCRAKYYADAVVYPCSVTKVTALGFQVLFDGYGNSEEVPYEYLKPSAAQNQVEAAGAAASHSTIAADATATHTAAAPGVSLAPAVIAKPIKIPENLQILPTDSEAEKERKRKRMRAIKSLNRHKSIDNERNIKQHDWKAFQYKAKKKGLKKGVSGVLSKRGSSMFASPETVQGRVGVIGSGQGMTSFQDARSKKPKHA</sequence>
<organism evidence="5 6">
    <name type="scientific">Phytophthora fragariaefolia</name>
    <dbReference type="NCBI Taxonomy" id="1490495"/>
    <lineage>
        <taxon>Eukaryota</taxon>
        <taxon>Sar</taxon>
        <taxon>Stramenopiles</taxon>
        <taxon>Oomycota</taxon>
        <taxon>Peronosporomycetes</taxon>
        <taxon>Peronosporales</taxon>
        <taxon>Peronosporaceae</taxon>
        <taxon>Phytophthora</taxon>
    </lineage>
</organism>
<comment type="subcellular location">
    <subcellularLocation>
        <location evidence="1">Nucleus</location>
    </subcellularLocation>
</comment>
<evidence type="ECO:0000256" key="1">
    <source>
        <dbReference type="ARBA" id="ARBA00004123"/>
    </source>
</evidence>
<dbReference type="SUPFAM" id="SSF63748">
    <property type="entry name" value="Tudor/PWWP/MBT"/>
    <property type="match status" value="2"/>
</dbReference>